<sequence>MAQNTLAPAGNEGSIVKRILMQSTIPYAEDDWHIGRFGMLRDTLAGMRGEDGEVLFDVTARDRDPVDAPDSVLSQLDASTYDELWLFAVDVGDGLTSEDCEAIGRFRERGGGLLVARDHMDLGSSVCTLGGVGAAHYFHTKHLDPDPSRHQNDDTITTDISWPNYHSGANGDYQRIAALLPLHPVLQDVAYLPSHPHEGGVGKPADDDSARVIATGRSAMSGRAFNLAVAFEPSPRIGPAIAQSTFHHFADYNWDPGTGSPSFVSEAPGHALAASPEAQRSIRRYAENVALWLAGYPIPARG</sequence>
<evidence type="ECO:0000313" key="1">
    <source>
        <dbReference type="EMBL" id="QDE38308.1"/>
    </source>
</evidence>
<evidence type="ECO:0000313" key="2">
    <source>
        <dbReference type="Proteomes" id="UP000316093"/>
    </source>
</evidence>
<gene>
    <name evidence="1" type="ORF">FIV34_03370</name>
</gene>
<evidence type="ECO:0008006" key="3">
    <source>
        <dbReference type="Google" id="ProtNLM"/>
    </source>
</evidence>
<dbReference type="AlphaFoldDB" id="A0A4Y5Z1D5"/>
<proteinExistence type="predicted"/>
<name>A0A4Y5Z1D5_9GAMM</name>
<keyword evidence="2" id="KW-1185">Reference proteome</keyword>
<protein>
    <recommendedName>
        <fullName evidence="3">ThuA domain-containing protein</fullName>
    </recommendedName>
</protein>
<dbReference type="Proteomes" id="UP000316093">
    <property type="component" value="Chromosome"/>
</dbReference>
<accession>A0A4Y5Z1D5</accession>
<dbReference type="EMBL" id="CP041046">
    <property type="protein sequence ID" value="QDE38308.1"/>
    <property type="molecule type" value="Genomic_DNA"/>
</dbReference>
<dbReference type="KEGG" id="lpy:FIV34_03370"/>
<organism evidence="1 2">
    <name type="scientific">Luteibacter pinisoli</name>
    <dbReference type="NCBI Taxonomy" id="2589080"/>
    <lineage>
        <taxon>Bacteria</taxon>
        <taxon>Pseudomonadati</taxon>
        <taxon>Pseudomonadota</taxon>
        <taxon>Gammaproteobacteria</taxon>
        <taxon>Lysobacterales</taxon>
        <taxon>Rhodanobacteraceae</taxon>
        <taxon>Luteibacter</taxon>
    </lineage>
</organism>
<reference evidence="1 2" key="1">
    <citation type="submission" date="2019-06" db="EMBL/GenBank/DDBJ databases">
        <title>A complete genome sequence for Luteibacter pinisoli MAH-14.</title>
        <authorList>
            <person name="Baltrus D.A."/>
        </authorList>
    </citation>
    <scope>NUCLEOTIDE SEQUENCE [LARGE SCALE GENOMIC DNA]</scope>
    <source>
        <strain evidence="1 2">MAH-14</strain>
    </source>
</reference>
<dbReference type="OrthoDB" id="5937513at2"/>